<gene>
    <name evidence="1" type="ORF">LMG29739_03929</name>
</gene>
<dbReference type="AlphaFoldDB" id="A0A6J5E849"/>
<dbReference type="Proteomes" id="UP000494329">
    <property type="component" value="Unassembled WGS sequence"/>
</dbReference>
<sequence length="96" mass="10766">MMREGYPRSAGGLMEIGSIGRQLDRFNQLNRFTRLDRFNQLNRLDQVDHSLRTAPRSGAAGSLRRSVRNQIAFVRVSSHAFASPDTCGAMRARTVS</sequence>
<organism evidence="1 2">
    <name type="scientific">Paraburkholderia solisilvae</name>
    <dbReference type="NCBI Taxonomy" id="624376"/>
    <lineage>
        <taxon>Bacteria</taxon>
        <taxon>Pseudomonadati</taxon>
        <taxon>Pseudomonadota</taxon>
        <taxon>Betaproteobacteria</taxon>
        <taxon>Burkholderiales</taxon>
        <taxon>Burkholderiaceae</taxon>
        <taxon>Paraburkholderia</taxon>
    </lineage>
</organism>
<dbReference type="EMBL" id="CADIKF010000032">
    <property type="protein sequence ID" value="CAB3762700.1"/>
    <property type="molecule type" value="Genomic_DNA"/>
</dbReference>
<proteinExistence type="predicted"/>
<keyword evidence="2" id="KW-1185">Reference proteome</keyword>
<reference evidence="1 2" key="1">
    <citation type="submission" date="2020-04" db="EMBL/GenBank/DDBJ databases">
        <authorList>
            <person name="De Canck E."/>
        </authorList>
    </citation>
    <scope>NUCLEOTIDE SEQUENCE [LARGE SCALE GENOMIC DNA]</scope>
    <source>
        <strain evidence="1 2">LMG 29739</strain>
    </source>
</reference>
<name>A0A6J5E849_9BURK</name>
<accession>A0A6J5E849</accession>
<evidence type="ECO:0000313" key="2">
    <source>
        <dbReference type="Proteomes" id="UP000494329"/>
    </source>
</evidence>
<evidence type="ECO:0000313" key="1">
    <source>
        <dbReference type="EMBL" id="CAB3762700.1"/>
    </source>
</evidence>
<protein>
    <submittedName>
        <fullName evidence="1">Uncharacterized protein</fullName>
    </submittedName>
</protein>